<dbReference type="GO" id="GO:0007059">
    <property type="term" value="P:chromosome segregation"/>
    <property type="evidence" value="ECO:0007669"/>
    <property type="project" value="TreeGrafter"/>
</dbReference>
<evidence type="ECO:0000313" key="4">
    <source>
        <dbReference type="EMBL" id="MBB5712376.1"/>
    </source>
</evidence>
<dbReference type="SUPFAM" id="SSF110849">
    <property type="entry name" value="ParB/Sulfiredoxin"/>
    <property type="match status" value="1"/>
</dbReference>
<evidence type="ECO:0000256" key="1">
    <source>
        <dbReference type="SAM" id="Coils"/>
    </source>
</evidence>
<accession>A0A840YP91</accession>
<gene>
    <name evidence="4" type="ORF">FHT02_003635</name>
</gene>
<dbReference type="PANTHER" id="PTHR33375">
    <property type="entry name" value="CHROMOSOME-PARTITIONING PROTEIN PARB-RELATED"/>
    <property type="match status" value="1"/>
</dbReference>
<name>A0A840YP91_9SPHN</name>
<dbReference type="CDD" id="cd16406">
    <property type="entry name" value="ParB_N_like"/>
    <property type="match status" value="1"/>
</dbReference>
<reference evidence="4 5" key="1">
    <citation type="submission" date="2020-08" db="EMBL/GenBank/DDBJ databases">
        <title>Genomic Encyclopedia of Type Strains, Phase IV (KMG-IV): sequencing the most valuable type-strain genomes for metagenomic binning, comparative biology and taxonomic classification.</title>
        <authorList>
            <person name="Goeker M."/>
        </authorList>
    </citation>
    <scope>NUCLEOTIDE SEQUENCE [LARGE SCALE GENOMIC DNA]</scope>
    <source>
        <strain evidence="4 5">DSM 26736</strain>
    </source>
</reference>
<dbReference type="PANTHER" id="PTHR33375:SF7">
    <property type="entry name" value="CHROMOSOME 2-PARTITIONING PROTEIN PARB-RELATED"/>
    <property type="match status" value="1"/>
</dbReference>
<dbReference type="Gene3D" id="3.90.1530.30">
    <property type="match status" value="1"/>
</dbReference>
<dbReference type="SMART" id="SM00470">
    <property type="entry name" value="ParB"/>
    <property type="match status" value="1"/>
</dbReference>
<feature type="compositionally biased region" description="Basic and acidic residues" evidence="2">
    <location>
        <begin position="748"/>
        <end position="758"/>
    </location>
</feature>
<dbReference type="Pfam" id="PF17762">
    <property type="entry name" value="HTH_ParB"/>
    <property type="match status" value="1"/>
</dbReference>
<dbReference type="Proteomes" id="UP000527143">
    <property type="component" value="Unassembled WGS sequence"/>
</dbReference>
<dbReference type="Gene3D" id="1.10.10.2830">
    <property type="match status" value="1"/>
</dbReference>
<feature type="coiled-coil region" evidence="1">
    <location>
        <begin position="300"/>
        <end position="351"/>
    </location>
</feature>
<sequence>MTKPMIQTVKLAKLALSEINVRTPGNDLLEQLSADIDARGVIQNLIVTPQKKPRGTFAVIAGSRRYRALMLLVEQGKIAAAEYDVPVMVIEADEAALSETSLAENFQHLAMSPADECRAFQHFIGQDVDIDGVAKRFGLTRKFVEGRLRLASLAEPIFQALAAGEITLDVAKAYASTASHDRQLMVWNQYGKAQHYGSDTIRRVIANESMKSTEPVALLVGAEAYVAAGGVIEADLFSDNGDRWLNREIAETIAAKLLEDEAGRLGTELRLAWIRPVASTSIWEAARTLHRVNLPEEPMSEAEQARLSEINERLQAMQDEPENEELEPAAYEALEAEYEALDEERQSILARPKILPEELKPRVGAFLTLTQQGEMVLDKTYYSETPIRVTAIVEDEPADDADATGGAEPLDDGEDGEGVVAAPGRVSGWQIEEGPAPTSGGSSAPVKTTAAAPDGKALSQVLFDQLAIQRRDVLGAALLSNPALALDYMLFAMIDDRGHNYDGKSGTTIRASRPEDPIQATNMPASRARDYIDEFAEALNDTWKDAGSKTGRFEAFRALDDEAKAQWMAWVVATSLNAKDEYGAPAQNAMQNRLASILDIDVASWWRPTSVNYFDRVSKGAVLTLLDQIGGPALSGRHASQKKTEISASCEKLFAGDVIIEADVKEAALAWVPPAMQFIETVTAQAEAQLEEQPEAEGQGDLDHDSDDLGLSVTDEDELNPDDEDLSLSVDDQEDGVDDREYTEDPGVNDHLELVAAE</sequence>
<organism evidence="4 5">
    <name type="scientific">Sphingomonas xinjiangensis</name>
    <dbReference type="NCBI Taxonomy" id="643568"/>
    <lineage>
        <taxon>Bacteria</taxon>
        <taxon>Pseudomonadati</taxon>
        <taxon>Pseudomonadota</taxon>
        <taxon>Alphaproteobacteria</taxon>
        <taxon>Sphingomonadales</taxon>
        <taxon>Sphingomonadaceae</taxon>
        <taxon>Sphingomonas</taxon>
    </lineage>
</organism>
<dbReference type="InterPro" id="IPR003115">
    <property type="entry name" value="ParB_N"/>
</dbReference>
<proteinExistence type="predicted"/>
<dbReference type="GO" id="GO:0005694">
    <property type="term" value="C:chromosome"/>
    <property type="evidence" value="ECO:0007669"/>
    <property type="project" value="TreeGrafter"/>
</dbReference>
<dbReference type="RefSeq" id="WP_246352498.1">
    <property type="nucleotide sequence ID" value="NZ_JACIJF010000016.1"/>
</dbReference>
<keyword evidence="1" id="KW-0175">Coiled coil</keyword>
<dbReference type="Pfam" id="PF02195">
    <property type="entry name" value="ParB_N"/>
    <property type="match status" value="1"/>
</dbReference>
<dbReference type="AlphaFoldDB" id="A0A840YP91"/>
<protein>
    <submittedName>
        <fullName evidence="4">ParB family chromosome partitioning protein</fullName>
    </submittedName>
</protein>
<evidence type="ECO:0000259" key="3">
    <source>
        <dbReference type="SMART" id="SM00470"/>
    </source>
</evidence>
<dbReference type="EMBL" id="JACIJF010000016">
    <property type="protein sequence ID" value="MBB5712376.1"/>
    <property type="molecule type" value="Genomic_DNA"/>
</dbReference>
<comment type="caution">
    <text evidence="4">The sequence shown here is derived from an EMBL/GenBank/DDBJ whole genome shotgun (WGS) entry which is preliminary data.</text>
</comment>
<evidence type="ECO:0000256" key="2">
    <source>
        <dbReference type="SAM" id="MobiDB-lite"/>
    </source>
</evidence>
<dbReference type="InterPro" id="IPR050336">
    <property type="entry name" value="Chromosome_partition/occlusion"/>
</dbReference>
<evidence type="ECO:0000313" key="5">
    <source>
        <dbReference type="Proteomes" id="UP000527143"/>
    </source>
</evidence>
<feature type="domain" description="ParB-like N-terminal" evidence="3">
    <location>
        <begin position="7"/>
        <end position="101"/>
    </location>
</feature>
<dbReference type="InterPro" id="IPR036086">
    <property type="entry name" value="ParB/Sulfiredoxin_sf"/>
</dbReference>
<feature type="compositionally biased region" description="Acidic residues" evidence="2">
    <location>
        <begin position="689"/>
        <end position="744"/>
    </location>
</feature>
<feature type="region of interest" description="Disordered" evidence="2">
    <location>
        <begin position="394"/>
        <end position="451"/>
    </location>
</feature>
<keyword evidence="5" id="KW-1185">Reference proteome</keyword>
<dbReference type="InterPro" id="IPR041468">
    <property type="entry name" value="HTH_ParB/Spo0J"/>
</dbReference>
<dbReference type="SUPFAM" id="SSF109709">
    <property type="entry name" value="KorB DNA-binding domain-like"/>
    <property type="match status" value="1"/>
</dbReference>
<feature type="region of interest" description="Disordered" evidence="2">
    <location>
        <begin position="689"/>
        <end position="758"/>
    </location>
</feature>